<dbReference type="AlphaFoldDB" id="A0A0F9TSW5"/>
<gene>
    <name evidence="1" type="ORF">LCGC14_0693050</name>
</gene>
<accession>A0A0F9TSW5</accession>
<sequence>MSYGVKAQGSLEIDFWSDTQAAVTITNAAQDLSLPDVVVSLPSESSILRVVTLIKARAVEDTSAVLNSLSGAQNLRAKLSTGVWGVNDIAAINLVDGQFTVVASAKEAGDVVVGDIDISSVVSGDGTYNFRLEDAIAVGSNLVLHDVLIGVRIYMQMTPELGLDPTAVTNIDILLARLTAARALLLDELTALRMAELDAANLPANIDTLLARLTADRAGYLDELAAANLPTDVAAVLADLGDASASTLGSILAILGDPAQTFLAMIGYEGATALADKLTAARATLLDEITAARLEELDAANLPADIDSIFHEQADTAVNITAINGGETDVFDLNVASTRYIVRSLRLKCADPGANTVTVRLFELINDVSIEVMSFAITTANFDTYFSLMDMFGLPSLAGDDLQVTVRASAGGPYAVTGQYSHATAT</sequence>
<evidence type="ECO:0000313" key="1">
    <source>
        <dbReference type="EMBL" id="KKN44458.1"/>
    </source>
</evidence>
<reference evidence="1" key="1">
    <citation type="journal article" date="2015" name="Nature">
        <title>Complex archaea that bridge the gap between prokaryotes and eukaryotes.</title>
        <authorList>
            <person name="Spang A."/>
            <person name="Saw J.H."/>
            <person name="Jorgensen S.L."/>
            <person name="Zaremba-Niedzwiedzka K."/>
            <person name="Martijn J."/>
            <person name="Lind A.E."/>
            <person name="van Eijk R."/>
            <person name="Schleper C."/>
            <person name="Guy L."/>
            <person name="Ettema T.J."/>
        </authorList>
    </citation>
    <scope>NUCLEOTIDE SEQUENCE</scope>
</reference>
<comment type="caution">
    <text evidence="1">The sequence shown here is derived from an EMBL/GenBank/DDBJ whole genome shotgun (WGS) entry which is preliminary data.</text>
</comment>
<protein>
    <submittedName>
        <fullName evidence="1">Uncharacterized protein</fullName>
    </submittedName>
</protein>
<name>A0A0F9TSW5_9ZZZZ</name>
<proteinExistence type="predicted"/>
<dbReference type="EMBL" id="LAZR01001451">
    <property type="protein sequence ID" value="KKN44458.1"/>
    <property type="molecule type" value="Genomic_DNA"/>
</dbReference>
<organism evidence="1">
    <name type="scientific">marine sediment metagenome</name>
    <dbReference type="NCBI Taxonomy" id="412755"/>
    <lineage>
        <taxon>unclassified sequences</taxon>
        <taxon>metagenomes</taxon>
        <taxon>ecological metagenomes</taxon>
    </lineage>
</organism>